<evidence type="ECO:0000256" key="6">
    <source>
        <dbReference type="ARBA" id="ARBA00022643"/>
    </source>
</evidence>
<comment type="catalytic activity">
    <reaction evidence="10 11">
        <text>(S)-dihydroorotate + a quinone = orotate + a quinol</text>
        <dbReference type="Rhea" id="RHEA:30187"/>
        <dbReference type="ChEBI" id="CHEBI:24646"/>
        <dbReference type="ChEBI" id="CHEBI:30839"/>
        <dbReference type="ChEBI" id="CHEBI:30864"/>
        <dbReference type="ChEBI" id="CHEBI:132124"/>
        <dbReference type="EC" id="1.3.5.2"/>
    </reaction>
</comment>
<keyword evidence="9 11" id="KW-0472">Membrane</keyword>
<comment type="subcellular location">
    <subcellularLocation>
        <location evidence="11">Cell membrane</location>
        <topology evidence="11">Peripheral membrane protein</topology>
    </subcellularLocation>
    <subcellularLocation>
        <location evidence="2">Membrane</location>
    </subcellularLocation>
</comment>
<dbReference type="Pfam" id="PF01180">
    <property type="entry name" value="DHO_dh"/>
    <property type="match status" value="1"/>
</dbReference>
<gene>
    <name evidence="11 13" type="primary">pyrD</name>
    <name evidence="13" type="ORF">GCM10007924_32120</name>
</gene>
<feature type="binding site" evidence="11">
    <location>
        <position position="82"/>
    </location>
    <ligand>
        <name>FMN</name>
        <dbReference type="ChEBI" id="CHEBI:58210"/>
    </ligand>
</feature>
<dbReference type="PROSITE" id="PS00912">
    <property type="entry name" value="DHODEHASE_2"/>
    <property type="match status" value="1"/>
</dbReference>
<feature type="binding site" evidence="11">
    <location>
        <position position="135"/>
    </location>
    <ligand>
        <name>FMN</name>
        <dbReference type="ChEBI" id="CHEBI:58210"/>
    </ligand>
</feature>
<feature type="binding site" evidence="11">
    <location>
        <position position="239"/>
    </location>
    <ligand>
        <name>FMN</name>
        <dbReference type="ChEBI" id="CHEBI:58210"/>
    </ligand>
</feature>
<dbReference type="SUPFAM" id="SSF51395">
    <property type="entry name" value="FMN-linked oxidoreductases"/>
    <property type="match status" value="1"/>
</dbReference>
<dbReference type="InterPro" id="IPR013785">
    <property type="entry name" value="Aldolase_TIM"/>
</dbReference>
<dbReference type="NCBIfam" id="TIGR01036">
    <property type="entry name" value="pyrD_sub2"/>
    <property type="match status" value="1"/>
</dbReference>
<feature type="domain" description="Dihydroorotate dehydrogenase catalytic" evidence="12">
    <location>
        <begin position="41"/>
        <end position="334"/>
    </location>
</feature>
<feature type="binding site" evidence="11">
    <location>
        <begin position="240"/>
        <end position="241"/>
    </location>
    <ligand>
        <name>substrate</name>
    </ligand>
</feature>
<evidence type="ECO:0000313" key="14">
    <source>
        <dbReference type="Proteomes" id="UP001161409"/>
    </source>
</evidence>
<evidence type="ECO:0000313" key="13">
    <source>
        <dbReference type="EMBL" id="GLQ07990.1"/>
    </source>
</evidence>
<feature type="binding site" evidence="11">
    <location>
        <begin position="58"/>
        <end position="62"/>
    </location>
    <ligand>
        <name>FMN</name>
        <dbReference type="ChEBI" id="CHEBI:58210"/>
    </ligand>
</feature>
<comment type="function">
    <text evidence="1 11">Catalyzes the conversion of dihydroorotate to orotate with quinone as electron acceptor.</text>
</comment>
<proteinExistence type="inferred from homology"/>
<sequence length="352" mass="37163">MYKILSPLLFTLDAERAHNLSLTALKSGLVPSVGPVTSDRLATTVFGLTFPNPVGLSAGYDKNGDVLDPLAGLGFGFVEAGSVTPKPQAGNPKPRIFRLKEDRAVINRLGFNNRGLDAAEANFKRRKGTGIVGANLGANKDSEDRIGDYVAGLKRLAPLSDYVTINISSPNTPGLRALQGRGELEDLLGRMMEARSSLPDAGSRSIPLLLKIAPDLTEEDKADIGAVALDMKLDGLIISNTTITRPETLKSPYRQEMGGLSGAPLKPLALGLLSDMYRITGGKIPLVGVGGIQSAEDAYNRIRAGASLIQFYSAMVYEGPYLARKIAEGLDALLVRDGHASVADAVGAGNPL</sequence>
<keyword evidence="7 11" id="KW-0665">Pyrimidine biosynthesis</keyword>
<evidence type="ECO:0000256" key="3">
    <source>
        <dbReference type="ARBA" id="ARBA00005161"/>
    </source>
</evidence>
<name>A0ABQ5U9Y7_9PROT</name>
<feature type="binding site" evidence="11">
    <location>
        <position position="166"/>
    </location>
    <ligand>
        <name>FMN</name>
        <dbReference type="ChEBI" id="CHEBI:58210"/>
    </ligand>
</feature>
<protein>
    <recommendedName>
        <fullName evidence="11">Dihydroorotate dehydrogenase (quinone)</fullName>
        <ecNumber evidence="11">1.3.5.2</ecNumber>
    </recommendedName>
    <alternativeName>
        <fullName evidence="11">DHOdehase</fullName>
        <shortName evidence="11">DHOD</shortName>
        <shortName evidence="11">DHODase</shortName>
    </alternativeName>
    <alternativeName>
        <fullName evidence="11">Dihydroorotate oxidase</fullName>
    </alternativeName>
</protein>
<comment type="subunit">
    <text evidence="11">Monomer.</text>
</comment>
<dbReference type="Gene3D" id="3.20.20.70">
    <property type="entry name" value="Aldolase class I"/>
    <property type="match status" value="1"/>
</dbReference>
<evidence type="ECO:0000256" key="11">
    <source>
        <dbReference type="HAMAP-Rule" id="MF_00225"/>
    </source>
</evidence>
<accession>A0ABQ5U9Y7</accession>
<feature type="binding site" evidence="11">
    <location>
        <position position="291"/>
    </location>
    <ligand>
        <name>FMN</name>
        <dbReference type="ChEBI" id="CHEBI:58210"/>
    </ligand>
</feature>
<evidence type="ECO:0000256" key="4">
    <source>
        <dbReference type="ARBA" id="ARBA00005359"/>
    </source>
</evidence>
<dbReference type="PANTHER" id="PTHR48109">
    <property type="entry name" value="DIHYDROOROTATE DEHYDROGENASE (QUINONE), MITOCHONDRIAL-RELATED"/>
    <property type="match status" value="1"/>
</dbReference>
<evidence type="ECO:0000256" key="1">
    <source>
        <dbReference type="ARBA" id="ARBA00003125"/>
    </source>
</evidence>
<feature type="binding site" evidence="11">
    <location>
        <position position="171"/>
    </location>
    <ligand>
        <name>substrate</name>
    </ligand>
</feature>
<feature type="binding site" evidence="11">
    <location>
        <position position="211"/>
    </location>
    <ligand>
        <name>FMN</name>
        <dbReference type="ChEBI" id="CHEBI:58210"/>
    </ligand>
</feature>
<feature type="active site" description="Nucleophile" evidence="11">
    <location>
        <position position="169"/>
    </location>
</feature>
<dbReference type="EC" id="1.3.5.2" evidence="11"/>
<comment type="caution">
    <text evidence="13">The sequence shown here is derived from an EMBL/GenBank/DDBJ whole genome shotgun (WGS) entry which is preliminary data.</text>
</comment>
<reference evidence="13" key="2">
    <citation type="submission" date="2023-01" db="EMBL/GenBank/DDBJ databases">
        <title>Draft genome sequence of Sneathiella chinensis strain NBRC 103408.</title>
        <authorList>
            <person name="Sun Q."/>
            <person name="Mori K."/>
        </authorList>
    </citation>
    <scope>NUCLEOTIDE SEQUENCE</scope>
    <source>
        <strain evidence="13">NBRC 103408</strain>
    </source>
</reference>
<feature type="binding site" evidence="11">
    <location>
        <position position="62"/>
    </location>
    <ligand>
        <name>substrate</name>
    </ligand>
</feature>
<dbReference type="EMBL" id="BSNF01000010">
    <property type="protein sequence ID" value="GLQ07990.1"/>
    <property type="molecule type" value="Genomic_DNA"/>
</dbReference>
<evidence type="ECO:0000256" key="2">
    <source>
        <dbReference type="ARBA" id="ARBA00004370"/>
    </source>
</evidence>
<keyword evidence="11" id="KW-1003">Cell membrane</keyword>
<dbReference type="HAMAP" id="MF_00225">
    <property type="entry name" value="DHO_dh_type2"/>
    <property type="match status" value="1"/>
</dbReference>
<dbReference type="InterPro" id="IPR005720">
    <property type="entry name" value="Dihydroorotate_DH_cat"/>
</dbReference>
<comment type="similarity">
    <text evidence="4 11">Belongs to the dihydroorotate dehydrogenase family. Type 2 subfamily.</text>
</comment>
<dbReference type="NCBIfam" id="NF003645">
    <property type="entry name" value="PRK05286.1-2"/>
    <property type="match status" value="1"/>
</dbReference>
<evidence type="ECO:0000256" key="7">
    <source>
        <dbReference type="ARBA" id="ARBA00022975"/>
    </source>
</evidence>
<evidence type="ECO:0000256" key="5">
    <source>
        <dbReference type="ARBA" id="ARBA00022630"/>
    </source>
</evidence>
<dbReference type="CDD" id="cd04738">
    <property type="entry name" value="DHOD_2_like"/>
    <property type="match status" value="1"/>
</dbReference>
<keyword evidence="5 11" id="KW-0285">Flavoprotein</keyword>
<dbReference type="InterPro" id="IPR050074">
    <property type="entry name" value="DHO_dehydrogenase"/>
</dbReference>
<keyword evidence="6 11" id="KW-0288">FMN</keyword>
<keyword evidence="8 11" id="KW-0560">Oxidoreductase</keyword>
<keyword evidence="14" id="KW-1185">Reference proteome</keyword>
<dbReference type="Proteomes" id="UP001161409">
    <property type="component" value="Unassembled WGS sequence"/>
</dbReference>
<dbReference type="NCBIfam" id="NF003652">
    <property type="entry name" value="PRK05286.2-5"/>
    <property type="match status" value="1"/>
</dbReference>
<evidence type="ECO:0000259" key="12">
    <source>
        <dbReference type="Pfam" id="PF01180"/>
    </source>
</evidence>
<feature type="binding site" evidence="11">
    <location>
        <position position="166"/>
    </location>
    <ligand>
        <name>substrate</name>
    </ligand>
</feature>
<dbReference type="PROSITE" id="PS00911">
    <property type="entry name" value="DHODEHASE_1"/>
    <property type="match status" value="1"/>
</dbReference>
<comment type="pathway">
    <text evidence="3 11">Pyrimidine metabolism; UMP biosynthesis via de novo pathway; orotate from (S)-dihydroorotate (quinone route): step 1/1.</text>
</comment>
<comment type="cofactor">
    <cofactor evidence="11">
        <name>FMN</name>
        <dbReference type="ChEBI" id="CHEBI:58210"/>
    </cofactor>
    <text evidence="11">Binds 1 FMN per subunit.</text>
</comment>
<feature type="binding site" evidence="11">
    <location>
        <position position="262"/>
    </location>
    <ligand>
        <name>FMN</name>
        <dbReference type="ChEBI" id="CHEBI:58210"/>
    </ligand>
</feature>
<organism evidence="13 14">
    <name type="scientific">Sneathiella chinensis</name>
    <dbReference type="NCBI Taxonomy" id="349750"/>
    <lineage>
        <taxon>Bacteria</taxon>
        <taxon>Pseudomonadati</taxon>
        <taxon>Pseudomonadota</taxon>
        <taxon>Alphaproteobacteria</taxon>
        <taxon>Sneathiellales</taxon>
        <taxon>Sneathiellaceae</taxon>
        <taxon>Sneathiella</taxon>
    </lineage>
</organism>
<feature type="binding site" evidence="11">
    <location>
        <begin position="107"/>
        <end position="111"/>
    </location>
    <ligand>
        <name>substrate</name>
    </ligand>
</feature>
<dbReference type="PIRSF" id="PIRSF000164">
    <property type="entry name" value="DHO_oxidase"/>
    <property type="match status" value="1"/>
</dbReference>
<dbReference type="InterPro" id="IPR001295">
    <property type="entry name" value="Dihydroorotate_DH_CS"/>
</dbReference>
<dbReference type="InterPro" id="IPR005719">
    <property type="entry name" value="Dihydroorotate_DH_2"/>
</dbReference>
<feature type="binding site" evidence="11">
    <location>
        <begin position="312"/>
        <end position="313"/>
    </location>
    <ligand>
        <name>FMN</name>
        <dbReference type="ChEBI" id="CHEBI:58210"/>
    </ligand>
</feature>
<evidence type="ECO:0000256" key="8">
    <source>
        <dbReference type="ARBA" id="ARBA00023002"/>
    </source>
</evidence>
<evidence type="ECO:0000256" key="10">
    <source>
        <dbReference type="ARBA" id="ARBA00048639"/>
    </source>
</evidence>
<dbReference type="InterPro" id="IPR012135">
    <property type="entry name" value="Dihydroorotate_DH_1_2"/>
</dbReference>
<evidence type="ECO:0000256" key="9">
    <source>
        <dbReference type="ARBA" id="ARBA00023136"/>
    </source>
</evidence>
<dbReference type="PANTHER" id="PTHR48109:SF4">
    <property type="entry name" value="DIHYDROOROTATE DEHYDROGENASE (QUINONE), MITOCHONDRIAL"/>
    <property type="match status" value="1"/>
</dbReference>
<reference evidence="13" key="1">
    <citation type="journal article" date="2014" name="Int. J. Syst. Evol. Microbiol.">
        <title>Complete genome of a new Firmicutes species belonging to the dominant human colonic microbiota ('Ruminococcus bicirculans') reveals two chromosomes and a selective capacity to utilize plant glucans.</title>
        <authorList>
            <consortium name="NISC Comparative Sequencing Program"/>
            <person name="Wegmann U."/>
            <person name="Louis P."/>
            <person name="Goesmann A."/>
            <person name="Henrissat B."/>
            <person name="Duncan S.H."/>
            <person name="Flint H.J."/>
        </authorList>
    </citation>
    <scope>NUCLEOTIDE SEQUENCE</scope>
    <source>
        <strain evidence="13">NBRC 103408</strain>
    </source>
</reference>